<evidence type="ECO:0000256" key="8">
    <source>
        <dbReference type="ARBA" id="ARBA00022692"/>
    </source>
</evidence>
<evidence type="ECO:0000256" key="11">
    <source>
        <dbReference type="ARBA" id="ARBA00022741"/>
    </source>
</evidence>
<keyword evidence="15 18" id="KW-0472">Membrane</keyword>
<evidence type="ECO:0000256" key="3">
    <source>
        <dbReference type="ARBA" id="ARBA00010217"/>
    </source>
</evidence>
<dbReference type="SMART" id="SM00220">
    <property type="entry name" value="S_TKc"/>
    <property type="match status" value="1"/>
</dbReference>
<evidence type="ECO:0000256" key="7">
    <source>
        <dbReference type="ARBA" id="ARBA00022679"/>
    </source>
</evidence>
<dbReference type="PROSITE" id="PS00107">
    <property type="entry name" value="PROTEIN_KINASE_ATP"/>
    <property type="match status" value="1"/>
</dbReference>
<dbReference type="InterPro" id="IPR000719">
    <property type="entry name" value="Prot_kinase_dom"/>
</dbReference>
<dbReference type="KEGG" id="bdi:100846533"/>
<reference evidence="21" key="2">
    <citation type="submission" date="2017-06" db="EMBL/GenBank/DDBJ databases">
        <title>WGS assembly of Brachypodium distachyon.</title>
        <authorList>
            <consortium name="The International Brachypodium Initiative"/>
            <person name="Lucas S."/>
            <person name="Harmon-Smith M."/>
            <person name="Lail K."/>
            <person name="Tice H."/>
            <person name="Grimwood J."/>
            <person name="Bruce D."/>
            <person name="Barry K."/>
            <person name="Shu S."/>
            <person name="Lindquist E."/>
            <person name="Wang M."/>
            <person name="Pitluck S."/>
            <person name="Vogel J.P."/>
            <person name="Garvin D.F."/>
            <person name="Mockler T.C."/>
            <person name="Schmutz J."/>
            <person name="Rokhsar D."/>
            <person name="Bevan M.W."/>
        </authorList>
    </citation>
    <scope>NUCLEOTIDE SEQUENCE</scope>
    <source>
        <strain evidence="21">Bd21</strain>
    </source>
</reference>
<evidence type="ECO:0000256" key="2">
    <source>
        <dbReference type="ARBA" id="ARBA00008536"/>
    </source>
</evidence>
<dbReference type="InterPro" id="IPR013320">
    <property type="entry name" value="ConA-like_dom_sf"/>
</dbReference>
<dbReference type="Gene3D" id="3.30.200.20">
    <property type="entry name" value="Phosphorylase Kinase, domain 1"/>
    <property type="match status" value="1"/>
</dbReference>
<dbReference type="PROSITE" id="PS00307">
    <property type="entry name" value="LECTIN_LEGUME_BETA"/>
    <property type="match status" value="1"/>
</dbReference>
<dbReference type="PROSITE" id="PS50011">
    <property type="entry name" value="PROTEIN_KINASE_DOM"/>
    <property type="match status" value="1"/>
</dbReference>
<dbReference type="RefSeq" id="XP_014757874.1">
    <property type="nucleotide sequence ID" value="XM_014902388.2"/>
</dbReference>
<keyword evidence="9 19" id="KW-0732">Signal</keyword>
<evidence type="ECO:0000313" key="23">
    <source>
        <dbReference type="Proteomes" id="UP000008810"/>
    </source>
</evidence>
<dbReference type="InterPro" id="IPR001220">
    <property type="entry name" value="Legume_lectin_dom"/>
</dbReference>
<evidence type="ECO:0000256" key="4">
    <source>
        <dbReference type="ARBA" id="ARBA00012513"/>
    </source>
</evidence>
<keyword evidence="12" id="KW-0418">Kinase</keyword>
<dbReference type="GO" id="GO:0005524">
    <property type="term" value="F:ATP binding"/>
    <property type="evidence" value="ECO:0007669"/>
    <property type="project" value="UniProtKB-UniRule"/>
</dbReference>
<evidence type="ECO:0000313" key="22">
    <source>
        <dbReference type="EnsemblPlants" id="KQJ89943"/>
    </source>
</evidence>
<dbReference type="Proteomes" id="UP000008810">
    <property type="component" value="Chromosome 4"/>
</dbReference>
<evidence type="ECO:0000256" key="9">
    <source>
        <dbReference type="ARBA" id="ARBA00022729"/>
    </source>
</evidence>
<sequence length="552" mass="59948">MSIRIWILIYSLLLFVPQAASSLSFRFNLSDPAVVDPCRGSELTCDGDAFQIPMLGSPPRTFSTGRVSYRWPVPLWNRDTGELASFATTFTFRMYATNASTVGKDWAGIAADGMAFFLGHYPSRIPDGSWGSNLGLLSRDNNVAAAGDARIVAVEFDTFGNTNTTDTTDRPHMGIDVNSIISVAYTNVGSGLSGGGVLLSAKITYDNATKLLAANLTMDGGVTWYKVSAAIDLRSSLPEEVAVGFSAATGLGVQVNEILSWTFDSTSPSVSRRRRGGRVLLLVAVLVPVLFATAAIALCCALLGFRPWRRHTRSPAFGGTGNGPAEEERDLEFAGEHGADEFEKGVLLSQPKRYSYRRLADATDNFAEENKLGRGGFGSVYRGRLSDQDGVAVAIKILSSESSSQGRKEFEAEVKIISQIRHRNLVRLLGWCDSEEGLLLVYELVTEGGLDRHIHGTASCLTWPERYNIIHGLGSALRYLHEEVEQHVVHGDIKPSNIMLDSCYNAKLGDFGLARLIDPIAGPHTTSIIRGTMGYIDPELIDTKRPSIESDV</sequence>
<dbReference type="GO" id="GO:0030246">
    <property type="term" value="F:carbohydrate binding"/>
    <property type="evidence" value="ECO:0007669"/>
    <property type="project" value="UniProtKB-KW"/>
</dbReference>
<comment type="subcellular location">
    <subcellularLocation>
        <location evidence="1">Cell membrane</location>
        <topology evidence="1">Single-pass type I membrane protein</topology>
    </subcellularLocation>
</comment>
<dbReference type="GO" id="GO:0004674">
    <property type="term" value="F:protein serine/threonine kinase activity"/>
    <property type="evidence" value="ECO:0007669"/>
    <property type="project" value="UniProtKB-KW"/>
</dbReference>
<dbReference type="PROSITE" id="PS00108">
    <property type="entry name" value="PROTEIN_KINASE_ST"/>
    <property type="match status" value="1"/>
</dbReference>
<dbReference type="OrthoDB" id="1935106at2759"/>
<reference evidence="21 22" key="1">
    <citation type="journal article" date="2010" name="Nature">
        <title>Genome sequencing and analysis of the model grass Brachypodium distachyon.</title>
        <authorList>
            <consortium name="International Brachypodium Initiative"/>
        </authorList>
    </citation>
    <scope>NUCLEOTIDE SEQUENCE [LARGE SCALE GENOMIC DNA]</scope>
    <source>
        <strain evidence="21 22">Bd21</strain>
    </source>
</reference>
<dbReference type="InterPro" id="IPR008271">
    <property type="entry name" value="Ser/Thr_kinase_AS"/>
</dbReference>
<dbReference type="EC" id="2.7.11.1" evidence="4"/>
<keyword evidence="23" id="KW-1185">Reference proteome</keyword>
<dbReference type="GeneID" id="100846533"/>
<reference evidence="22" key="3">
    <citation type="submission" date="2018-08" db="UniProtKB">
        <authorList>
            <consortium name="EnsemblPlants"/>
        </authorList>
    </citation>
    <scope>IDENTIFICATION</scope>
    <source>
        <strain evidence="22">cv. Bd21</strain>
    </source>
</reference>
<comment type="similarity">
    <text evidence="2">In the N-terminal section; belongs to the leguminous lectin family.</text>
</comment>
<evidence type="ECO:0000256" key="13">
    <source>
        <dbReference type="ARBA" id="ARBA00022840"/>
    </source>
</evidence>
<feature type="domain" description="Protein kinase" evidence="20">
    <location>
        <begin position="366"/>
        <end position="552"/>
    </location>
</feature>
<accession>A0A0Q3ER85</accession>
<keyword evidence="16" id="KW-0325">Glycoprotein</keyword>
<feature type="transmembrane region" description="Helical" evidence="18">
    <location>
        <begin position="279"/>
        <end position="305"/>
    </location>
</feature>
<organism evidence="21">
    <name type="scientific">Brachypodium distachyon</name>
    <name type="common">Purple false brome</name>
    <name type="synonym">Trachynia distachya</name>
    <dbReference type="NCBI Taxonomy" id="15368"/>
    <lineage>
        <taxon>Eukaryota</taxon>
        <taxon>Viridiplantae</taxon>
        <taxon>Streptophyta</taxon>
        <taxon>Embryophyta</taxon>
        <taxon>Tracheophyta</taxon>
        <taxon>Spermatophyta</taxon>
        <taxon>Magnoliopsida</taxon>
        <taxon>Liliopsida</taxon>
        <taxon>Poales</taxon>
        <taxon>Poaceae</taxon>
        <taxon>BOP clade</taxon>
        <taxon>Pooideae</taxon>
        <taxon>Stipodae</taxon>
        <taxon>Brachypodieae</taxon>
        <taxon>Brachypodium</taxon>
    </lineage>
</organism>
<dbReference type="EMBL" id="CM000883">
    <property type="protein sequence ID" value="KQJ89943.1"/>
    <property type="molecule type" value="Genomic_DNA"/>
</dbReference>
<evidence type="ECO:0000313" key="21">
    <source>
        <dbReference type="EMBL" id="KQJ89943.1"/>
    </source>
</evidence>
<keyword evidence="8 18" id="KW-0812">Transmembrane</keyword>
<evidence type="ECO:0000256" key="18">
    <source>
        <dbReference type="SAM" id="Phobius"/>
    </source>
</evidence>
<dbReference type="InterPro" id="IPR017441">
    <property type="entry name" value="Protein_kinase_ATP_BS"/>
</dbReference>
<dbReference type="FunFam" id="3.30.200.20:FF:000168">
    <property type="entry name" value="L-type lectin-domain containing receptor kinase IX.1"/>
    <property type="match status" value="1"/>
</dbReference>
<evidence type="ECO:0000256" key="6">
    <source>
        <dbReference type="ARBA" id="ARBA00022527"/>
    </source>
</evidence>
<evidence type="ECO:0000256" key="16">
    <source>
        <dbReference type="ARBA" id="ARBA00023180"/>
    </source>
</evidence>
<feature type="binding site" evidence="17">
    <location>
        <position position="396"/>
    </location>
    <ligand>
        <name>ATP</name>
        <dbReference type="ChEBI" id="CHEBI:30616"/>
    </ligand>
</feature>
<dbReference type="Pfam" id="PF00069">
    <property type="entry name" value="Pkinase"/>
    <property type="match status" value="1"/>
</dbReference>
<evidence type="ECO:0000256" key="14">
    <source>
        <dbReference type="ARBA" id="ARBA00022989"/>
    </source>
</evidence>
<evidence type="ECO:0000256" key="5">
    <source>
        <dbReference type="ARBA" id="ARBA00022475"/>
    </source>
</evidence>
<dbReference type="SUPFAM" id="SSF49899">
    <property type="entry name" value="Concanavalin A-like lectins/glucanases"/>
    <property type="match status" value="1"/>
</dbReference>
<feature type="chain" id="PRO_5043129052" description="non-specific serine/threonine protein kinase" evidence="19">
    <location>
        <begin position="23"/>
        <end position="552"/>
    </location>
</feature>
<keyword evidence="7" id="KW-0808">Transferase</keyword>
<evidence type="ECO:0000256" key="15">
    <source>
        <dbReference type="ARBA" id="ARBA00023136"/>
    </source>
</evidence>
<dbReference type="Pfam" id="PF00139">
    <property type="entry name" value="Lectin_legB"/>
    <property type="match status" value="1"/>
</dbReference>
<dbReference type="Gramene" id="KQJ89943">
    <property type="protein sequence ID" value="KQJ89943"/>
    <property type="gene ID" value="BRADI_4g28612v3"/>
</dbReference>
<keyword evidence="13 17" id="KW-0067">ATP-binding</keyword>
<gene>
    <name evidence="22" type="primary">LOC100846533</name>
    <name evidence="21" type="ORF">BRADI_4g28612v3</name>
</gene>
<evidence type="ECO:0000256" key="1">
    <source>
        <dbReference type="ARBA" id="ARBA00004251"/>
    </source>
</evidence>
<dbReference type="SUPFAM" id="SSF56112">
    <property type="entry name" value="Protein kinase-like (PK-like)"/>
    <property type="match status" value="1"/>
</dbReference>
<dbReference type="EnsemblPlants" id="KQJ89943">
    <property type="protein sequence ID" value="KQJ89943"/>
    <property type="gene ID" value="BRADI_4g28612v3"/>
</dbReference>
<proteinExistence type="inferred from homology"/>
<keyword evidence="10" id="KW-0430">Lectin</keyword>
<feature type="signal peptide" evidence="19">
    <location>
        <begin position="1"/>
        <end position="22"/>
    </location>
</feature>
<keyword evidence="14 18" id="KW-1133">Transmembrane helix</keyword>
<keyword evidence="6" id="KW-0723">Serine/threonine-protein kinase</keyword>
<evidence type="ECO:0000256" key="17">
    <source>
        <dbReference type="PROSITE-ProRule" id="PRU10141"/>
    </source>
</evidence>
<evidence type="ECO:0000259" key="20">
    <source>
        <dbReference type="PROSITE" id="PS50011"/>
    </source>
</evidence>
<evidence type="ECO:0000256" key="12">
    <source>
        <dbReference type="ARBA" id="ARBA00022777"/>
    </source>
</evidence>
<protein>
    <recommendedName>
        <fullName evidence="4">non-specific serine/threonine protein kinase</fullName>
        <ecNumber evidence="4">2.7.11.1</ecNumber>
    </recommendedName>
</protein>
<dbReference type="Gene3D" id="1.10.510.10">
    <property type="entry name" value="Transferase(Phosphotransferase) domain 1"/>
    <property type="match status" value="1"/>
</dbReference>
<name>A0A0Q3ER85_BRADI</name>
<dbReference type="AlphaFoldDB" id="A0A0Q3ER85"/>
<comment type="similarity">
    <text evidence="3">In the C-terminal section; belongs to the protein kinase superfamily. Ser/Thr protein kinase family.</text>
</comment>
<dbReference type="InterPro" id="IPR050528">
    <property type="entry name" value="L-type_Lectin-RKs"/>
</dbReference>
<evidence type="ECO:0000256" key="19">
    <source>
        <dbReference type="SAM" id="SignalP"/>
    </source>
</evidence>
<keyword evidence="11 17" id="KW-0547">Nucleotide-binding</keyword>
<dbReference type="PANTHER" id="PTHR27007">
    <property type="match status" value="1"/>
</dbReference>
<dbReference type="Gene3D" id="2.60.120.200">
    <property type="match status" value="1"/>
</dbReference>
<dbReference type="STRING" id="15368.A0A0Q3ER85"/>
<dbReference type="InterPro" id="IPR011009">
    <property type="entry name" value="Kinase-like_dom_sf"/>
</dbReference>
<evidence type="ECO:0000256" key="10">
    <source>
        <dbReference type="ARBA" id="ARBA00022734"/>
    </source>
</evidence>
<dbReference type="InterPro" id="IPR019825">
    <property type="entry name" value="Lectin_legB_Mn/Ca_BS"/>
</dbReference>
<dbReference type="GO" id="GO:0005886">
    <property type="term" value="C:plasma membrane"/>
    <property type="evidence" value="ECO:0000318"/>
    <property type="project" value="GO_Central"/>
</dbReference>
<dbReference type="CDD" id="cd06899">
    <property type="entry name" value="lectin_legume_LecRK_Arcelin_ConA"/>
    <property type="match status" value="1"/>
</dbReference>
<keyword evidence="5" id="KW-1003">Cell membrane</keyword>